<gene>
    <name evidence="2" type="ORF">VZT92_002126</name>
</gene>
<name>A0AAW1G4K8_ZOAVI</name>
<keyword evidence="3" id="KW-1185">Reference proteome</keyword>
<evidence type="ECO:0000256" key="1">
    <source>
        <dbReference type="SAM" id="MobiDB-lite"/>
    </source>
</evidence>
<comment type="caution">
    <text evidence="2">The sequence shown here is derived from an EMBL/GenBank/DDBJ whole genome shotgun (WGS) entry which is preliminary data.</text>
</comment>
<evidence type="ECO:0000313" key="2">
    <source>
        <dbReference type="EMBL" id="KAK9541014.1"/>
    </source>
</evidence>
<accession>A0AAW1G4K8</accession>
<organism evidence="2 3">
    <name type="scientific">Zoarces viviparus</name>
    <name type="common">Viviparous eelpout</name>
    <name type="synonym">Blennius viviparus</name>
    <dbReference type="NCBI Taxonomy" id="48416"/>
    <lineage>
        <taxon>Eukaryota</taxon>
        <taxon>Metazoa</taxon>
        <taxon>Chordata</taxon>
        <taxon>Craniata</taxon>
        <taxon>Vertebrata</taxon>
        <taxon>Euteleostomi</taxon>
        <taxon>Actinopterygii</taxon>
        <taxon>Neopterygii</taxon>
        <taxon>Teleostei</taxon>
        <taxon>Neoteleostei</taxon>
        <taxon>Acanthomorphata</taxon>
        <taxon>Eupercaria</taxon>
        <taxon>Perciformes</taxon>
        <taxon>Cottioidei</taxon>
        <taxon>Zoarcales</taxon>
        <taxon>Zoarcidae</taxon>
        <taxon>Zoarcinae</taxon>
        <taxon>Zoarces</taxon>
    </lineage>
</organism>
<dbReference type="AlphaFoldDB" id="A0AAW1G4K8"/>
<dbReference type="EMBL" id="JBCEZU010000011">
    <property type="protein sequence ID" value="KAK9541014.1"/>
    <property type="molecule type" value="Genomic_DNA"/>
</dbReference>
<evidence type="ECO:0000313" key="3">
    <source>
        <dbReference type="Proteomes" id="UP001488805"/>
    </source>
</evidence>
<reference evidence="2 3" key="1">
    <citation type="journal article" date="2024" name="Genome Biol. Evol.">
        <title>Chromosome-level genome assembly of the viviparous eelpout Zoarces viviparus.</title>
        <authorList>
            <person name="Fuhrmann N."/>
            <person name="Brasseur M.V."/>
            <person name="Bakowski C.E."/>
            <person name="Podsiadlowski L."/>
            <person name="Prost S."/>
            <person name="Krehenwinkel H."/>
            <person name="Mayer C."/>
        </authorList>
    </citation>
    <scope>NUCLEOTIDE SEQUENCE [LARGE SCALE GENOMIC DNA]</scope>
    <source>
        <strain evidence="2">NO-MEL_2022_Ind0_liver</strain>
    </source>
</reference>
<dbReference type="Proteomes" id="UP001488805">
    <property type="component" value="Unassembled WGS sequence"/>
</dbReference>
<protein>
    <submittedName>
        <fullName evidence="2">Uncharacterized protein</fullName>
    </submittedName>
</protein>
<proteinExistence type="predicted"/>
<sequence>MWDCEKPVEGRREGGEREREEVRGSERRREEVRGGEREREEVRGSQFICIAVRITVSGALRSRQQKFSLAVQISACRLPATAGLISRT</sequence>
<feature type="region of interest" description="Disordered" evidence="1">
    <location>
        <begin position="1"/>
        <end position="41"/>
    </location>
</feature>